<dbReference type="InterPro" id="IPR016024">
    <property type="entry name" value="ARM-type_fold"/>
</dbReference>
<keyword evidence="2" id="KW-1185">Reference proteome</keyword>
<dbReference type="EMBL" id="PKPP01005783">
    <property type="protein sequence ID" value="PWA58842.1"/>
    <property type="molecule type" value="Genomic_DNA"/>
</dbReference>
<sequence length="738" mass="82874">MPFNDFKKGFSLIDGSIVARELTSLAHDSDRNNKVIVEEDGVTPLLKMVLEDSVINPPTRRRAYLSEHGVGVIVSVFRIGSILVQFEVVKEAFARENLIGMLVMLLAIDMFDDNDDSGNEKVRKEAFARENLIGMLVMLLAIDMFDDNDDSGNEKVRKEAFARENLIGMLVMLLAIDMFDDNDDSGNEKVRKEAFARENLIGMLVMLLAIDMFDDNDDSGNEKVRKEAFARENLIGMLVMLLAIDMFDDNDDSGNEKVRKEAFARENLIGMLVMLLAIDMFDDNDDSGNEKVRKEAFARENLIGMLVMLLAIDMFDDNDDSGNEKVRKEAFARENLIGMLVMLLAIDMFDDNDDSGNEKVRKLLRRNLSQECEVATESVIALGKFTSPDKFLCAEHSKTVAEFEGVQPLMRLLRGSERTQYHALVRELVAKAVYHLNLSHSGVLLTQSKSYSWLTNILGCLNPPTPRRAYLSEHGVGVIVSVFRIGNILVQFEVVKEAFARENLIGMLVTLVAINMFDDGDDSSNEKVSKLLRGSIGSAVEIYRKVDRDRGLVMSPSYSNKLEELSSGNSIWSRNRKESNAENCIKITETKGLICLAKLIEREKRELQINCLMTILEINTAAENNPDIRRADLDNPVIRIPAIRECEVATESAIALGKFTSPDKFLCAEHSKTVAEFEGVQPLMRLLRGSERTQYHALVRELAAKAVYHLNLSHSGVLLTQSKSYSWLTNILGWRVGQ</sequence>
<evidence type="ECO:0000313" key="1">
    <source>
        <dbReference type="EMBL" id="PWA58842.1"/>
    </source>
</evidence>
<dbReference type="PANTHER" id="PTHR46168:SF1">
    <property type="entry name" value="ARMADILLO REPEAT ONLY 4"/>
    <property type="match status" value="1"/>
</dbReference>
<dbReference type="PANTHER" id="PTHR46168">
    <property type="entry name" value="ARMADILLO REPEAT ONLY 4"/>
    <property type="match status" value="1"/>
</dbReference>
<reference evidence="1 2" key="1">
    <citation type="journal article" date="2018" name="Mol. Plant">
        <title>The genome of Artemisia annua provides insight into the evolution of Asteraceae family and artemisinin biosynthesis.</title>
        <authorList>
            <person name="Shen Q."/>
            <person name="Zhang L."/>
            <person name="Liao Z."/>
            <person name="Wang S."/>
            <person name="Yan T."/>
            <person name="Shi P."/>
            <person name="Liu M."/>
            <person name="Fu X."/>
            <person name="Pan Q."/>
            <person name="Wang Y."/>
            <person name="Lv Z."/>
            <person name="Lu X."/>
            <person name="Zhang F."/>
            <person name="Jiang W."/>
            <person name="Ma Y."/>
            <person name="Chen M."/>
            <person name="Hao X."/>
            <person name="Li L."/>
            <person name="Tang Y."/>
            <person name="Lv G."/>
            <person name="Zhou Y."/>
            <person name="Sun X."/>
            <person name="Brodelius P.E."/>
            <person name="Rose J.K.C."/>
            <person name="Tang K."/>
        </authorList>
    </citation>
    <scope>NUCLEOTIDE SEQUENCE [LARGE SCALE GENOMIC DNA]</scope>
    <source>
        <strain evidence="2">cv. Huhao1</strain>
        <tissue evidence="1">Leaf</tissue>
    </source>
</reference>
<gene>
    <name evidence="1" type="ORF">CTI12_AA288710</name>
</gene>
<dbReference type="SUPFAM" id="SSF48371">
    <property type="entry name" value="ARM repeat"/>
    <property type="match status" value="2"/>
</dbReference>
<dbReference type="AlphaFoldDB" id="A0A2U1MCC9"/>
<evidence type="ECO:0000313" key="2">
    <source>
        <dbReference type="Proteomes" id="UP000245207"/>
    </source>
</evidence>
<proteinExistence type="predicted"/>
<organism evidence="1 2">
    <name type="scientific">Artemisia annua</name>
    <name type="common">Sweet wormwood</name>
    <dbReference type="NCBI Taxonomy" id="35608"/>
    <lineage>
        <taxon>Eukaryota</taxon>
        <taxon>Viridiplantae</taxon>
        <taxon>Streptophyta</taxon>
        <taxon>Embryophyta</taxon>
        <taxon>Tracheophyta</taxon>
        <taxon>Spermatophyta</taxon>
        <taxon>Magnoliopsida</taxon>
        <taxon>eudicotyledons</taxon>
        <taxon>Gunneridae</taxon>
        <taxon>Pentapetalae</taxon>
        <taxon>asterids</taxon>
        <taxon>campanulids</taxon>
        <taxon>Asterales</taxon>
        <taxon>Asteraceae</taxon>
        <taxon>Asteroideae</taxon>
        <taxon>Anthemideae</taxon>
        <taxon>Artemisiinae</taxon>
        <taxon>Artemisia</taxon>
    </lineage>
</organism>
<accession>A0A2U1MCC9</accession>
<dbReference type="InterPro" id="IPR011989">
    <property type="entry name" value="ARM-like"/>
</dbReference>
<dbReference type="Proteomes" id="UP000245207">
    <property type="component" value="Unassembled WGS sequence"/>
</dbReference>
<name>A0A2U1MCC9_ARTAN</name>
<comment type="caution">
    <text evidence="1">The sequence shown here is derived from an EMBL/GenBank/DDBJ whole genome shotgun (WGS) entry which is preliminary data.</text>
</comment>
<dbReference type="Gene3D" id="1.25.10.10">
    <property type="entry name" value="Leucine-rich Repeat Variant"/>
    <property type="match status" value="2"/>
</dbReference>
<protein>
    <submittedName>
        <fullName evidence="1">Armadillo repeat only 4</fullName>
    </submittedName>
</protein>
<dbReference type="STRING" id="35608.A0A2U1MCC9"/>